<evidence type="ECO:0000313" key="9">
    <source>
        <dbReference type="Proteomes" id="UP001209317"/>
    </source>
</evidence>
<dbReference type="GO" id="GO:0005886">
    <property type="term" value="C:plasma membrane"/>
    <property type="evidence" value="ECO:0007669"/>
    <property type="project" value="InterPro"/>
</dbReference>
<feature type="transmembrane region" description="Helical" evidence="6">
    <location>
        <begin position="12"/>
        <end position="30"/>
    </location>
</feature>
<dbReference type="GO" id="GO:0009306">
    <property type="term" value="P:protein secretion"/>
    <property type="evidence" value="ECO:0007669"/>
    <property type="project" value="InterPro"/>
</dbReference>
<feature type="coiled-coil region" evidence="5">
    <location>
        <begin position="1656"/>
        <end position="1687"/>
    </location>
</feature>
<keyword evidence="2 6" id="KW-0812">Transmembrane</keyword>
<dbReference type="RefSeq" id="WP_263036997.1">
    <property type="nucleotide sequence ID" value="NZ_JAOTPL010000003.1"/>
</dbReference>
<reference evidence="8" key="1">
    <citation type="submission" date="2022-10" db="EMBL/GenBank/DDBJ databases">
        <authorList>
            <person name="Kim H.S."/>
            <person name="Kim J.-S."/>
            <person name="Suh M.K."/>
            <person name="Eom M.K."/>
            <person name="Lee J.-S."/>
        </authorList>
    </citation>
    <scope>NUCLEOTIDE SEQUENCE</scope>
    <source>
        <strain evidence="8">LIP-5</strain>
    </source>
</reference>
<comment type="subcellular location">
    <subcellularLocation>
        <location evidence="1">Membrane</location>
        <topology evidence="1">Single-pass membrane protein</topology>
    </subcellularLocation>
</comment>
<keyword evidence="3 6" id="KW-1133">Transmembrane helix</keyword>
<accession>A0AAE3LJL7</accession>
<name>A0AAE3LJL7_9BACT</name>
<gene>
    <name evidence="8" type="ORF">OD355_03160</name>
</gene>
<keyword evidence="5" id="KW-0175">Coiled coil</keyword>
<evidence type="ECO:0000256" key="4">
    <source>
        <dbReference type="ARBA" id="ARBA00023136"/>
    </source>
</evidence>
<evidence type="ECO:0000259" key="7">
    <source>
        <dbReference type="Pfam" id="PF04357"/>
    </source>
</evidence>
<evidence type="ECO:0000256" key="3">
    <source>
        <dbReference type="ARBA" id="ARBA00022989"/>
    </source>
</evidence>
<dbReference type="EMBL" id="JAOTPL010000003">
    <property type="protein sequence ID" value="MCU7693509.1"/>
    <property type="molecule type" value="Genomic_DNA"/>
</dbReference>
<dbReference type="Proteomes" id="UP001209317">
    <property type="component" value="Unassembled WGS sequence"/>
</dbReference>
<comment type="caution">
    <text evidence="8">The sequence shown here is derived from an EMBL/GenBank/DDBJ whole genome shotgun (WGS) entry which is preliminary data.</text>
</comment>
<sequence>MQRGLKIFLKTIGWILLSALILIAIAFFAIQVPGVQNFAKNKAVNYLKKKTGTELSIGSFRFKLFNSVELNEVYVEDLHKDTLLYAKKLEVHLNMLDLLKNDANVKSLELTNAYVNMNRTAPDTVFNFQFIIDAFAPADKVQKDSTVADFVANIKALDLNNTRLQYRDDVAGSEFAFKSANLSTELEKFDLRTLTTIFGDLNLEDAHAKIRLYNPTVFLKSANILATGTKETKTTGLPLGVGDINFKKISVNFVDEVASTDLDFSLRTLVAKPKEVELDKMHFHLSDLILDSSKIIIARGKPVPSTRREEPTDDTAKVTQWKFLFDKVDVSNTNFSFDDKTKRRTNNGIDYAHLNIKDFNLFASQVDLAPVDFKGVIDSLSLKEQSGLVLRNAHTRFAHNDKFTSLGNLLLQTNKSIIRDSVHLSYKSLNDLGKNPGNAYIYARLPNNRIAVSDILLFAPQLRPQLGNYSNSIIRLNSTLKGYLRNLDIPTLELSGIGNTEMNISGVVRGLPDFTNAYFDLKINKLATTRNDILNFLPKGAIPPNTVRIPSNIRANGFIRGNMRDFATQMNILTTNGNANITANLNENGRYSASIRTTGLDVGHLFYQEKNVGRITANIRANGYGLNTKKFNLGNLYSKFSGNVSSAYVKGYNYNNFTINGTLSKGIVQSVSDIRDENLAFNLVSTINLNSKYPAVQAELVLDTLNAKQLGFIKTVLNAKMKMKASFTNTNPDYLNGTMTITDMFYRTDSTSGYADSLVITAINQGEYNQLYASLDSSVRINLRGNYKLTQLPSALQATINKYYRLPDYRPSPFSPQQLELDGIIIPDATLTTAIPAIAGSDTLTFSGSYASAKDFIQFNARSNKIVFNENNLANLAINLNTENDSIKLAANVDNISTGNLKLNKTGITGSLANNNLVFNAATNDAEQKPWYAVGGTVTTDGNAYKLSLNPDGLMLNYDQWNISPDNYLRYSKTEGVHAHNFTMSSGEQSLSLNSANLGVNAPLNATFKNFHISTITQLANQNSLPLEGTINGTAQVRDLMKQPLFVSDLRIDNLAYNKDTIGNLAINVDNNKASNIYSANIVLTGKGNDASITGDYYAATQSLDMLVDLRRLNLESLKSFGGEHISDMGGFATARLKVDGTVTKPEVNGNIHFDSAYVVPFMTGERLTLKNQTINATPQGFRFNKFTLTDTRNSDLTINGYVATSNYKEFNFDLDINADDFLAVNAEAAAKRLFFGQLNIDASMKLMGNIESPYLRGNVRVNENTDFSMVLPGRDPEIEDREGVVVFVKKEDQLSYLQDLIAKDSATNATALKGLDLFLNVETDTAAQLSLVIDERTGDALTLKGLASIDFGIDRSGKMSMTGNYVLTHGYYNLSFAFIRKKFEILPGSSIVWTGDPLTANIDIDASLPVQAAAIDLIAAESGGNVDAKYNQLLPFEVMLDLNGELMKPAIKFDIVLPEETSAQWPLVETKLQEIRANSSEMNKQVFALMLLGRFVGPNPLQSAGEAMNIGAMAKQSVSKLLTQELNKLADGLIKEVDLNFGINTGRDYSTGKAIDRTDLTVGISKRLLNDRLTINVGSSFALGGTAGNQAATNIAGDVSVEYKLTDDGKYLIRAYRKNIYEGVIEGQVVRSGVAFALTLDYDQFREIFERPENAKFYRKKRKAQQKELRNKKTEAEYLLNEEKKEKMME</sequence>
<organism evidence="8 9">
    <name type="scientific">Haoranjiania flava</name>
    <dbReference type="NCBI Taxonomy" id="1856322"/>
    <lineage>
        <taxon>Bacteria</taxon>
        <taxon>Pseudomonadati</taxon>
        <taxon>Bacteroidota</taxon>
        <taxon>Chitinophagia</taxon>
        <taxon>Chitinophagales</taxon>
        <taxon>Chitinophagaceae</taxon>
        <taxon>Haoranjiania</taxon>
    </lineage>
</organism>
<feature type="domain" description="Translocation and assembly module TamB C-terminal" evidence="7">
    <location>
        <begin position="1190"/>
        <end position="1627"/>
    </location>
</feature>
<dbReference type="InterPro" id="IPR007452">
    <property type="entry name" value="TamB_C"/>
</dbReference>
<keyword evidence="9" id="KW-1185">Reference proteome</keyword>
<protein>
    <submittedName>
        <fullName evidence="8">Translocation/assembly module TamB domain-containing protein</fullName>
    </submittedName>
</protein>
<evidence type="ECO:0000256" key="1">
    <source>
        <dbReference type="ARBA" id="ARBA00004167"/>
    </source>
</evidence>
<dbReference type="InterPro" id="IPR008023">
    <property type="entry name" value="DUF748"/>
</dbReference>
<evidence type="ECO:0000256" key="2">
    <source>
        <dbReference type="ARBA" id="ARBA00022692"/>
    </source>
</evidence>
<dbReference type="Pfam" id="PF04357">
    <property type="entry name" value="TamB"/>
    <property type="match status" value="1"/>
</dbReference>
<dbReference type="Pfam" id="PF05359">
    <property type="entry name" value="DUF748"/>
    <property type="match status" value="1"/>
</dbReference>
<proteinExistence type="predicted"/>
<keyword evidence="4 6" id="KW-0472">Membrane</keyword>
<evidence type="ECO:0000313" key="8">
    <source>
        <dbReference type="EMBL" id="MCU7693509.1"/>
    </source>
</evidence>
<evidence type="ECO:0000256" key="6">
    <source>
        <dbReference type="SAM" id="Phobius"/>
    </source>
</evidence>
<evidence type="ECO:0000256" key="5">
    <source>
        <dbReference type="SAM" id="Coils"/>
    </source>
</evidence>